<protein>
    <submittedName>
        <fullName evidence="3">Uncharacterized protein</fullName>
    </submittedName>
</protein>
<dbReference type="AlphaFoldDB" id="A0A834CDY2"/>
<keyword evidence="2" id="KW-0812">Transmembrane</keyword>
<reference evidence="3" key="1">
    <citation type="journal article" name="BMC Genomics">
        <title>Long-read sequencing and de novo genome assembly of marine medaka (Oryzias melastigma).</title>
        <authorList>
            <person name="Liang P."/>
            <person name="Saqib H.S.A."/>
            <person name="Ni X."/>
            <person name="Shen Y."/>
        </authorList>
    </citation>
    <scope>NUCLEOTIDE SEQUENCE</scope>
    <source>
        <strain evidence="3">Bigg-433</strain>
    </source>
</reference>
<organism evidence="3 4">
    <name type="scientific">Oryzias melastigma</name>
    <name type="common">Marine medaka</name>
    <dbReference type="NCBI Taxonomy" id="30732"/>
    <lineage>
        <taxon>Eukaryota</taxon>
        <taxon>Metazoa</taxon>
        <taxon>Chordata</taxon>
        <taxon>Craniata</taxon>
        <taxon>Vertebrata</taxon>
        <taxon>Euteleostomi</taxon>
        <taxon>Actinopterygii</taxon>
        <taxon>Neopterygii</taxon>
        <taxon>Teleostei</taxon>
        <taxon>Neoteleostei</taxon>
        <taxon>Acanthomorphata</taxon>
        <taxon>Ovalentaria</taxon>
        <taxon>Atherinomorphae</taxon>
        <taxon>Beloniformes</taxon>
        <taxon>Adrianichthyidae</taxon>
        <taxon>Oryziinae</taxon>
        <taxon>Oryzias</taxon>
    </lineage>
</organism>
<dbReference type="EMBL" id="WKFB01000298">
    <property type="protein sequence ID" value="KAF6727765.1"/>
    <property type="molecule type" value="Genomic_DNA"/>
</dbReference>
<sequence length="250" mass="27474">MYNVLCINSGNVLDQCGDDENKRIGDQKTWIWALIIPICIMICLCAILLWSCCKMKDKSENSTELEDVRSDDGPPQHMSPNGNGGDDPGGTHDSDRTDTHSGGVRDCPTPGLEAVDGQTEEGQPLLSDPGAAGQDCERMGEAEDLTRSVNERSFDPVQSQSKPAGGPDLAFHLWEFHGKDMKEAEEDARCAPPLSQNVYAPVIRHCGRPEDMCIFIFSFVNTNSYQVLLQIQVMDYQTGAARYPCCLPES</sequence>
<evidence type="ECO:0000313" key="4">
    <source>
        <dbReference type="Proteomes" id="UP000646548"/>
    </source>
</evidence>
<keyword evidence="2" id="KW-0472">Membrane</keyword>
<accession>A0A834CDY2</accession>
<feature type="compositionally biased region" description="Basic and acidic residues" evidence="1">
    <location>
        <begin position="89"/>
        <end position="99"/>
    </location>
</feature>
<evidence type="ECO:0000256" key="2">
    <source>
        <dbReference type="SAM" id="Phobius"/>
    </source>
</evidence>
<feature type="compositionally biased region" description="Basic and acidic residues" evidence="1">
    <location>
        <begin position="135"/>
        <end position="154"/>
    </location>
</feature>
<feature type="region of interest" description="Disordered" evidence="1">
    <location>
        <begin position="63"/>
        <end position="166"/>
    </location>
</feature>
<gene>
    <name evidence="3" type="ORF">FQA47_006908</name>
</gene>
<dbReference type="Proteomes" id="UP000646548">
    <property type="component" value="Unassembled WGS sequence"/>
</dbReference>
<proteinExistence type="predicted"/>
<evidence type="ECO:0000313" key="3">
    <source>
        <dbReference type="EMBL" id="KAF6727765.1"/>
    </source>
</evidence>
<evidence type="ECO:0000256" key="1">
    <source>
        <dbReference type="SAM" id="MobiDB-lite"/>
    </source>
</evidence>
<feature type="transmembrane region" description="Helical" evidence="2">
    <location>
        <begin position="30"/>
        <end position="50"/>
    </location>
</feature>
<name>A0A834CDY2_ORYME</name>
<feature type="compositionally biased region" description="Basic and acidic residues" evidence="1">
    <location>
        <begin position="63"/>
        <end position="74"/>
    </location>
</feature>
<comment type="caution">
    <text evidence="3">The sequence shown here is derived from an EMBL/GenBank/DDBJ whole genome shotgun (WGS) entry which is preliminary data.</text>
</comment>
<keyword evidence="2" id="KW-1133">Transmembrane helix</keyword>